<dbReference type="SUPFAM" id="SSF56784">
    <property type="entry name" value="HAD-like"/>
    <property type="match status" value="1"/>
</dbReference>
<dbReference type="EMBL" id="LSBH01000004">
    <property type="protein sequence ID" value="OAQ79712.1"/>
    <property type="molecule type" value="Genomic_DNA"/>
</dbReference>
<dbReference type="InterPro" id="IPR051540">
    <property type="entry name" value="S-2-haloacid_dehalogenase"/>
</dbReference>
<comment type="caution">
    <text evidence="2">The sequence shown here is derived from an EMBL/GenBank/DDBJ whole genome shotgun (WGS) entry which is preliminary data.</text>
</comment>
<dbReference type="PRINTS" id="PR00413">
    <property type="entry name" value="HADHALOGNASE"/>
</dbReference>
<dbReference type="InterPro" id="IPR023214">
    <property type="entry name" value="HAD_sf"/>
</dbReference>
<dbReference type="Gene3D" id="1.10.150.240">
    <property type="entry name" value="Putative phosphatase, domain 2"/>
    <property type="match status" value="1"/>
</dbReference>
<evidence type="ECO:0000256" key="1">
    <source>
        <dbReference type="ARBA" id="ARBA00022801"/>
    </source>
</evidence>
<dbReference type="InterPro" id="IPR036412">
    <property type="entry name" value="HAD-like_sf"/>
</dbReference>
<dbReference type="AlphaFoldDB" id="A0A179GPM3"/>
<organism evidence="2 3">
    <name type="scientific">Purpureocillium lilacinum</name>
    <name type="common">Paecilomyces lilacinus</name>
    <dbReference type="NCBI Taxonomy" id="33203"/>
    <lineage>
        <taxon>Eukaryota</taxon>
        <taxon>Fungi</taxon>
        <taxon>Dikarya</taxon>
        <taxon>Ascomycota</taxon>
        <taxon>Pezizomycotina</taxon>
        <taxon>Sordariomycetes</taxon>
        <taxon>Hypocreomycetidae</taxon>
        <taxon>Hypocreales</taxon>
        <taxon>Ophiocordycipitaceae</taxon>
        <taxon>Purpureocillium</taxon>
    </lineage>
</organism>
<dbReference type="Proteomes" id="UP000078240">
    <property type="component" value="Unassembled WGS sequence"/>
</dbReference>
<gene>
    <name evidence="2" type="ORF">VFPBJ_05297</name>
</gene>
<dbReference type="NCBIfam" id="TIGR01493">
    <property type="entry name" value="HAD-SF-IA-v2"/>
    <property type="match status" value="1"/>
</dbReference>
<protein>
    <submittedName>
        <fullName evidence="2">Haloacid dehalogenase protein</fullName>
    </submittedName>
</protein>
<dbReference type="InterPro" id="IPR023198">
    <property type="entry name" value="PGP-like_dom2"/>
</dbReference>
<evidence type="ECO:0000313" key="2">
    <source>
        <dbReference type="EMBL" id="OAQ79712.1"/>
    </source>
</evidence>
<sequence length="241" mass="26046">MAQGEFLSLLLQVVRMPESSAARDPDWRPKAIVFDLLTGLLDSWSLWDASTPSGTAAEGRPWRARYLKLTFEAGSYSPYEDFVRQAARDVGLPDSAPEALLRDWANLQPWPEAGETLRQLKENGYELGVVTNCSKQMGNLAASNVAKQVDPVAGQAFKAVVTAEESGFYKPVGKAYEAILEALGVKATEALFVAGSAGDVEGATAVGMKVVWHNKAGLERKGSAIALRESDTLNDALRNFI</sequence>
<dbReference type="NCBIfam" id="TIGR01509">
    <property type="entry name" value="HAD-SF-IA-v3"/>
    <property type="match status" value="1"/>
</dbReference>
<proteinExistence type="predicted"/>
<dbReference type="GO" id="GO:0016791">
    <property type="term" value="F:phosphatase activity"/>
    <property type="evidence" value="ECO:0007669"/>
    <property type="project" value="UniProtKB-ARBA"/>
</dbReference>
<dbReference type="Pfam" id="PF00702">
    <property type="entry name" value="Hydrolase"/>
    <property type="match status" value="1"/>
</dbReference>
<keyword evidence="1" id="KW-0378">Hydrolase</keyword>
<reference evidence="2 3" key="1">
    <citation type="submission" date="2016-01" db="EMBL/GenBank/DDBJ databases">
        <title>Biosynthesis of antibiotic leucinostatins and their inhibition on Phytophthora in bio-control Purpureocillium lilacinum.</title>
        <authorList>
            <person name="Wang G."/>
            <person name="Liu Z."/>
            <person name="Lin R."/>
            <person name="Li E."/>
            <person name="Mao Z."/>
            <person name="Ling J."/>
            <person name="Yin W."/>
            <person name="Xie B."/>
        </authorList>
    </citation>
    <scope>NUCLEOTIDE SEQUENCE [LARGE SCALE GENOMIC DNA]</scope>
    <source>
        <strain evidence="2">PLBJ-1</strain>
    </source>
</reference>
<dbReference type="PANTHER" id="PTHR43316:SF3">
    <property type="entry name" value="HALOACID DEHALOGENASE, TYPE II (AFU_ORTHOLOGUE AFUA_2G07750)-RELATED"/>
    <property type="match status" value="1"/>
</dbReference>
<dbReference type="SFLD" id="SFLDS00003">
    <property type="entry name" value="Haloacid_Dehalogenase"/>
    <property type="match status" value="1"/>
</dbReference>
<accession>A0A179GPM3</accession>
<dbReference type="PANTHER" id="PTHR43316">
    <property type="entry name" value="HYDROLASE, HALOACID DELAHOGENASE-RELATED"/>
    <property type="match status" value="1"/>
</dbReference>
<name>A0A179GPM3_PURLI</name>
<dbReference type="InterPro" id="IPR006439">
    <property type="entry name" value="HAD-SF_hydro_IA"/>
</dbReference>
<dbReference type="Gene3D" id="3.40.50.1000">
    <property type="entry name" value="HAD superfamily/HAD-like"/>
    <property type="match status" value="1"/>
</dbReference>
<dbReference type="SFLD" id="SFLDG01129">
    <property type="entry name" value="C1.5:_HAD__Beta-PGM__Phosphata"/>
    <property type="match status" value="1"/>
</dbReference>
<evidence type="ECO:0000313" key="3">
    <source>
        <dbReference type="Proteomes" id="UP000078240"/>
    </source>
</evidence>